<dbReference type="EMBL" id="JH173916">
    <property type="protein sequence ID" value="EHB17876.1"/>
    <property type="molecule type" value="Genomic_DNA"/>
</dbReference>
<sequence>MAEISRIQYEMEYTEGISQRMRVLEKLKVAPPNADLEQGFQEGVPNASVIIPPPTPQNDEQIHAVGRLKREHFTSENAVHQNGQLIRNDSVPVLRGKSATATSNPHHDNIRYGISNIDPTVEGAAVDMNVADAAS</sequence>
<comment type="similarity">
    <text evidence="2 12">Belongs to the Tango11 family.</text>
</comment>
<dbReference type="GO" id="GO:0006626">
    <property type="term" value="P:protein targeting to mitochondrion"/>
    <property type="evidence" value="ECO:0007669"/>
    <property type="project" value="TreeGrafter"/>
</dbReference>
<dbReference type="InParanoid" id="G5C8L5"/>
<evidence type="ECO:0000256" key="8">
    <source>
        <dbReference type="ARBA" id="ARBA00023128"/>
    </source>
</evidence>
<evidence type="ECO:0000256" key="5">
    <source>
        <dbReference type="ARBA" id="ARBA00022787"/>
    </source>
</evidence>
<keyword evidence="8 12" id="KW-0496">Mitochondrion</keyword>
<dbReference type="PANTHER" id="PTHR16501">
    <property type="entry name" value="TRANSPORT AND GOLGI ORGANIZATION PROTEIN 11"/>
    <property type="match status" value="1"/>
</dbReference>
<evidence type="ECO:0000256" key="11">
    <source>
        <dbReference type="ARBA" id="ARBA00047090"/>
    </source>
</evidence>
<keyword evidence="10 12" id="KW-0576">Peroxisome</keyword>
<dbReference type="GO" id="GO:0090141">
    <property type="term" value="P:positive regulation of mitochondrial fission"/>
    <property type="evidence" value="ECO:0007669"/>
    <property type="project" value="UniProtKB-UniRule"/>
</dbReference>
<dbReference type="AlphaFoldDB" id="G5C8L5"/>
<proteinExistence type="inferred from homology"/>
<keyword evidence="6" id="KW-1133">Transmembrane helix</keyword>
<name>G5C8L5_HETGA</name>
<dbReference type="STRING" id="10181.G5C8L5"/>
<feature type="domain" description="Mff-like" evidence="13">
    <location>
        <begin position="1"/>
        <end position="51"/>
    </location>
</feature>
<comment type="subunit">
    <text evidence="11">Homodimer. Interacts with DNM1L. Interacts with C11orf65/MFI; the interaction inhibits MFF interaction with DNM1L.</text>
</comment>
<keyword evidence="4" id="KW-0812">Transmembrane</keyword>
<dbReference type="InterPro" id="IPR008518">
    <property type="entry name" value="Mff/Tango-11"/>
</dbReference>
<evidence type="ECO:0000256" key="4">
    <source>
        <dbReference type="ARBA" id="ARBA00022692"/>
    </source>
</evidence>
<evidence type="ECO:0000313" key="15">
    <source>
        <dbReference type="Proteomes" id="UP000006813"/>
    </source>
</evidence>
<gene>
    <name evidence="14" type="ORF">GW7_20332</name>
</gene>
<evidence type="ECO:0000256" key="3">
    <source>
        <dbReference type="ARBA" id="ARBA00021235"/>
    </source>
</evidence>
<keyword evidence="9" id="KW-0472">Membrane</keyword>
<dbReference type="GO" id="GO:0005741">
    <property type="term" value="C:mitochondrial outer membrane"/>
    <property type="evidence" value="ECO:0007669"/>
    <property type="project" value="UniProtKB-SubCell"/>
</dbReference>
<dbReference type="GO" id="GO:0000266">
    <property type="term" value="P:mitochondrial fission"/>
    <property type="evidence" value="ECO:0007669"/>
    <property type="project" value="UniProtKB-UniRule"/>
</dbReference>
<keyword evidence="5 12" id="KW-1000">Mitochondrion outer membrane</keyword>
<reference evidence="14 15" key="1">
    <citation type="journal article" date="2011" name="Nature">
        <title>Genome sequencing reveals insights into physiology and longevity of the naked mole rat.</title>
        <authorList>
            <person name="Kim E.B."/>
            <person name="Fang X."/>
            <person name="Fushan A.A."/>
            <person name="Huang Z."/>
            <person name="Lobanov A.V."/>
            <person name="Han L."/>
            <person name="Marino S.M."/>
            <person name="Sun X."/>
            <person name="Turanov A.A."/>
            <person name="Yang P."/>
            <person name="Yim S.H."/>
            <person name="Zhao X."/>
            <person name="Kasaikina M.V."/>
            <person name="Stoletzki N."/>
            <person name="Peng C."/>
            <person name="Polak P."/>
            <person name="Xiong Z."/>
            <person name="Kiezun A."/>
            <person name="Zhu Y."/>
            <person name="Chen Y."/>
            <person name="Kryukov G.V."/>
            <person name="Zhang Q."/>
            <person name="Peshkin L."/>
            <person name="Yang L."/>
            <person name="Bronson R.T."/>
            <person name="Buffenstein R."/>
            <person name="Wang B."/>
            <person name="Han C."/>
            <person name="Li Q."/>
            <person name="Chen L."/>
            <person name="Zhao W."/>
            <person name="Sunyaev S.R."/>
            <person name="Park T.J."/>
            <person name="Zhang G."/>
            <person name="Wang J."/>
            <person name="Gladyshev V.N."/>
        </authorList>
    </citation>
    <scope>NUCLEOTIDE SEQUENCE [LARGE SCALE GENOMIC DNA]</scope>
</reference>
<dbReference type="Proteomes" id="UP000006813">
    <property type="component" value="Unassembled WGS sequence"/>
</dbReference>
<comment type="subcellular location">
    <subcellularLocation>
        <location evidence="12">Mitochondrion outer membrane</location>
        <topology evidence="12">Single-pass type IV membrane protein</topology>
    </subcellularLocation>
    <subcellularLocation>
        <location evidence="12">Peroxisome</location>
    </subcellularLocation>
</comment>
<evidence type="ECO:0000313" key="14">
    <source>
        <dbReference type="EMBL" id="EHB17876.1"/>
    </source>
</evidence>
<evidence type="ECO:0000256" key="7">
    <source>
        <dbReference type="ARBA" id="ARBA00023054"/>
    </source>
</evidence>
<evidence type="ECO:0000256" key="6">
    <source>
        <dbReference type="ARBA" id="ARBA00022989"/>
    </source>
</evidence>
<accession>G5C8L5</accession>
<dbReference type="GO" id="GO:0005777">
    <property type="term" value="C:peroxisome"/>
    <property type="evidence" value="ECO:0007669"/>
    <property type="project" value="UniProtKB-SubCell"/>
</dbReference>
<organism evidence="14 15">
    <name type="scientific">Heterocephalus glaber</name>
    <name type="common">Naked mole rat</name>
    <dbReference type="NCBI Taxonomy" id="10181"/>
    <lineage>
        <taxon>Eukaryota</taxon>
        <taxon>Metazoa</taxon>
        <taxon>Chordata</taxon>
        <taxon>Craniata</taxon>
        <taxon>Vertebrata</taxon>
        <taxon>Euteleostomi</taxon>
        <taxon>Mammalia</taxon>
        <taxon>Eutheria</taxon>
        <taxon>Euarchontoglires</taxon>
        <taxon>Glires</taxon>
        <taxon>Rodentia</taxon>
        <taxon>Hystricomorpha</taxon>
        <taxon>Bathyergidae</taxon>
        <taxon>Heterocephalus</taxon>
    </lineage>
</organism>
<dbReference type="InterPro" id="IPR039433">
    <property type="entry name" value="Mff-like_dom"/>
</dbReference>
<comment type="function">
    <text evidence="1">Plays a role in mitochondrial and peroxisomal fission. Promotes the recruitment and association of the fission mediator dynamin-related protein 1 (DNM1L) to the mitochondrial surface. May be involved in regulation of synaptic vesicle membrane dynamics by recruitment of DNM1L to clathrin-containing vesicles.</text>
</comment>
<evidence type="ECO:0000256" key="2">
    <source>
        <dbReference type="ARBA" id="ARBA00009806"/>
    </source>
</evidence>
<evidence type="ECO:0000256" key="9">
    <source>
        <dbReference type="ARBA" id="ARBA00023136"/>
    </source>
</evidence>
<dbReference type="Pfam" id="PF05644">
    <property type="entry name" value="Miff"/>
    <property type="match status" value="1"/>
</dbReference>
<dbReference type="GO" id="GO:0090314">
    <property type="term" value="P:positive regulation of protein targeting to membrane"/>
    <property type="evidence" value="ECO:0007669"/>
    <property type="project" value="UniProtKB-UniRule"/>
</dbReference>
<evidence type="ECO:0000259" key="13">
    <source>
        <dbReference type="Pfam" id="PF05644"/>
    </source>
</evidence>
<keyword evidence="7" id="KW-0175">Coiled coil</keyword>
<dbReference type="PANTHER" id="PTHR16501:SF17">
    <property type="entry name" value="MITOCHONDRIAL FISSION FACTOR"/>
    <property type="match status" value="1"/>
</dbReference>
<evidence type="ECO:0000256" key="1">
    <source>
        <dbReference type="ARBA" id="ARBA00002338"/>
    </source>
</evidence>
<protein>
    <recommendedName>
        <fullName evidence="3 12">Mitochondrial fission factor</fullName>
    </recommendedName>
</protein>
<evidence type="ECO:0000256" key="10">
    <source>
        <dbReference type="ARBA" id="ARBA00023140"/>
    </source>
</evidence>
<evidence type="ECO:0000256" key="12">
    <source>
        <dbReference type="RuleBase" id="RU368040"/>
    </source>
</evidence>